<dbReference type="EMBL" id="BMGP01000005">
    <property type="protein sequence ID" value="GGF34345.1"/>
    <property type="molecule type" value="Genomic_DNA"/>
</dbReference>
<feature type="domain" description="PIN" evidence="5">
    <location>
        <begin position="4"/>
        <end position="123"/>
    </location>
</feature>
<evidence type="ECO:0000256" key="3">
    <source>
        <dbReference type="ARBA" id="ARBA00022801"/>
    </source>
</evidence>
<dbReference type="InterPro" id="IPR029060">
    <property type="entry name" value="PIN-like_dom_sf"/>
</dbReference>
<organism evidence="6 7">
    <name type="scientific">Subtercola lobariae</name>
    <dbReference type="NCBI Taxonomy" id="1588641"/>
    <lineage>
        <taxon>Bacteria</taxon>
        <taxon>Bacillati</taxon>
        <taxon>Actinomycetota</taxon>
        <taxon>Actinomycetes</taxon>
        <taxon>Micrococcales</taxon>
        <taxon>Microbacteriaceae</taxon>
        <taxon>Subtercola</taxon>
    </lineage>
</organism>
<dbReference type="CDD" id="cd09872">
    <property type="entry name" value="PIN_Sll0205-like"/>
    <property type="match status" value="1"/>
</dbReference>
<dbReference type="Pfam" id="PF01850">
    <property type="entry name" value="PIN"/>
    <property type="match status" value="1"/>
</dbReference>
<evidence type="ECO:0000256" key="1">
    <source>
        <dbReference type="ARBA" id="ARBA00022722"/>
    </source>
</evidence>
<evidence type="ECO:0000313" key="7">
    <source>
        <dbReference type="Proteomes" id="UP000598775"/>
    </source>
</evidence>
<name>A0A917EZ78_9MICO</name>
<evidence type="ECO:0000256" key="4">
    <source>
        <dbReference type="ARBA" id="ARBA00022842"/>
    </source>
</evidence>
<dbReference type="InterPro" id="IPR002716">
    <property type="entry name" value="PIN_dom"/>
</dbReference>
<dbReference type="PANTHER" id="PTHR36173:SF2">
    <property type="entry name" value="RIBONUCLEASE VAPC16"/>
    <property type="match status" value="1"/>
</dbReference>
<gene>
    <name evidence="6" type="ORF">GCM10011399_29360</name>
</gene>
<dbReference type="AlphaFoldDB" id="A0A917EZ78"/>
<evidence type="ECO:0000256" key="2">
    <source>
        <dbReference type="ARBA" id="ARBA00022723"/>
    </source>
</evidence>
<evidence type="ECO:0000313" key="6">
    <source>
        <dbReference type="EMBL" id="GGF34345.1"/>
    </source>
</evidence>
<dbReference type="InterPro" id="IPR041705">
    <property type="entry name" value="PIN_Sll0205"/>
</dbReference>
<keyword evidence="3" id="KW-0378">Hydrolase</keyword>
<dbReference type="InterPro" id="IPR052919">
    <property type="entry name" value="TA_system_RNase"/>
</dbReference>
<keyword evidence="2" id="KW-0479">Metal-binding</keyword>
<accession>A0A917EZ78</accession>
<dbReference type="GO" id="GO:0004518">
    <property type="term" value="F:nuclease activity"/>
    <property type="evidence" value="ECO:0007669"/>
    <property type="project" value="UniProtKB-KW"/>
</dbReference>
<reference evidence="6 7" key="1">
    <citation type="journal article" date="2014" name="Int. J. Syst. Evol. Microbiol.">
        <title>Complete genome sequence of Corynebacterium casei LMG S-19264T (=DSM 44701T), isolated from a smear-ripened cheese.</title>
        <authorList>
            <consortium name="US DOE Joint Genome Institute (JGI-PGF)"/>
            <person name="Walter F."/>
            <person name="Albersmeier A."/>
            <person name="Kalinowski J."/>
            <person name="Ruckert C."/>
        </authorList>
    </citation>
    <scope>NUCLEOTIDE SEQUENCE [LARGE SCALE GENOMIC DNA]</scope>
    <source>
        <strain evidence="6 7">CGMCC 1.12976</strain>
    </source>
</reference>
<evidence type="ECO:0000259" key="5">
    <source>
        <dbReference type="Pfam" id="PF01850"/>
    </source>
</evidence>
<dbReference type="Proteomes" id="UP000598775">
    <property type="component" value="Unassembled WGS sequence"/>
</dbReference>
<dbReference type="Gene3D" id="3.40.50.1010">
    <property type="entry name" value="5'-nuclease"/>
    <property type="match status" value="1"/>
</dbReference>
<keyword evidence="4" id="KW-0460">Magnesium</keyword>
<sequence>MILLLDSHTFYWAVRAPGRIPALAVRLIEDPANELLVSAVTPWELGIKFRKGKFAEAGPFLAAFARHLSTLGARELPISGEHALIAAQIEWEHRDPFDRMLAAQAIVENAVLVTADAAFASLGGLRVMWADPSGS</sequence>
<protein>
    <submittedName>
        <fullName evidence="6">Twitching motility protein PilT</fullName>
    </submittedName>
</protein>
<dbReference type="SUPFAM" id="SSF88723">
    <property type="entry name" value="PIN domain-like"/>
    <property type="match status" value="1"/>
</dbReference>
<dbReference type="GO" id="GO:0016787">
    <property type="term" value="F:hydrolase activity"/>
    <property type="evidence" value="ECO:0007669"/>
    <property type="project" value="UniProtKB-KW"/>
</dbReference>
<dbReference type="PANTHER" id="PTHR36173">
    <property type="entry name" value="RIBONUCLEASE VAPC16-RELATED"/>
    <property type="match status" value="1"/>
</dbReference>
<keyword evidence="1" id="KW-0540">Nuclease</keyword>
<proteinExistence type="predicted"/>
<dbReference type="GO" id="GO:0046872">
    <property type="term" value="F:metal ion binding"/>
    <property type="evidence" value="ECO:0007669"/>
    <property type="project" value="UniProtKB-KW"/>
</dbReference>
<comment type="caution">
    <text evidence="6">The sequence shown here is derived from an EMBL/GenBank/DDBJ whole genome shotgun (WGS) entry which is preliminary data.</text>
</comment>
<keyword evidence="7" id="KW-1185">Reference proteome</keyword>